<accession>A0ABN2RCU2</accession>
<sequence>MPPTRYHSAGVRLARSRASREVPAAPAVALAVVAVMARGAPLGRCAVLRRDYFAVAKSLQLVVESAAGRVR</sequence>
<comment type="caution">
    <text evidence="1">The sequence shown here is derived from an EMBL/GenBank/DDBJ whole genome shotgun (WGS) entry which is preliminary data.</text>
</comment>
<gene>
    <name evidence="1" type="ORF">GCM10009838_26460</name>
</gene>
<organism evidence="1 2">
    <name type="scientific">Catenulispora subtropica</name>
    <dbReference type="NCBI Taxonomy" id="450798"/>
    <lineage>
        <taxon>Bacteria</taxon>
        <taxon>Bacillati</taxon>
        <taxon>Actinomycetota</taxon>
        <taxon>Actinomycetes</taxon>
        <taxon>Catenulisporales</taxon>
        <taxon>Catenulisporaceae</taxon>
        <taxon>Catenulispora</taxon>
    </lineage>
</organism>
<name>A0ABN2RCU2_9ACTN</name>
<dbReference type="Proteomes" id="UP001499854">
    <property type="component" value="Unassembled WGS sequence"/>
</dbReference>
<keyword evidence="2" id="KW-1185">Reference proteome</keyword>
<dbReference type="EMBL" id="BAAAQM010000012">
    <property type="protein sequence ID" value="GAA1967113.1"/>
    <property type="molecule type" value="Genomic_DNA"/>
</dbReference>
<evidence type="ECO:0000313" key="1">
    <source>
        <dbReference type="EMBL" id="GAA1967113.1"/>
    </source>
</evidence>
<evidence type="ECO:0000313" key="2">
    <source>
        <dbReference type="Proteomes" id="UP001499854"/>
    </source>
</evidence>
<protein>
    <submittedName>
        <fullName evidence="1">Uncharacterized protein</fullName>
    </submittedName>
</protein>
<reference evidence="1 2" key="1">
    <citation type="journal article" date="2019" name="Int. J. Syst. Evol. Microbiol.">
        <title>The Global Catalogue of Microorganisms (GCM) 10K type strain sequencing project: providing services to taxonomists for standard genome sequencing and annotation.</title>
        <authorList>
            <consortium name="The Broad Institute Genomics Platform"/>
            <consortium name="The Broad Institute Genome Sequencing Center for Infectious Disease"/>
            <person name="Wu L."/>
            <person name="Ma J."/>
        </authorList>
    </citation>
    <scope>NUCLEOTIDE SEQUENCE [LARGE SCALE GENOMIC DNA]</scope>
    <source>
        <strain evidence="1 2">JCM 16013</strain>
    </source>
</reference>
<proteinExistence type="predicted"/>